<proteinExistence type="predicted"/>
<dbReference type="InterPro" id="IPR005467">
    <property type="entry name" value="His_kinase_dom"/>
</dbReference>
<dbReference type="InterPro" id="IPR003661">
    <property type="entry name" value="HisK_dim/P_dom"/>
</dbReference>
<evidence type="ECO:0000256" key="4">
    <source>
        <dbReference type="ARBA" id="ARBA00022553"/>
    </source>
</evidence>
<dbReference type="InterPro" id="IPR011006">
    <property type="entry name" value="CheY-like_superfamily"/>
</dbReference>
<evidence type="ECO:0000259" key="10">
    <source>
        <dbReference type="PROSITE" id="PS50109"/>
    </source>
</evidence>
<accession>A0ABZ0SA93</accession>
<evidence type="ECO:0000313" key="14">
    <source>
        <dbReference type="Proteomes" id="UP001432180"/>
    </source>
</evidence>
<evidence type="ECO:0000259" key="12">
    <source>
        <dbReference type="PROSITE" id="PS50885"/>
    </source>
</evidence>
<dbReference type="Gene3D" id="3.30.450.20">
    <property type="entry name" value="PAS domain"/>
    <property type="match status" value="1"/>
</dbReference>
<protein>
    <recommendedName>
        <fullName evidence="3">histidine kinase</fullName>
        <ecNumber evidence="3">2.7.13.3</ecNumber>
    </recommendedName>
</protein>
<keyword evidence="9" id="KW-0472">Membrane</keyword>
<keyword evidence="14" id="KW-1185">Reference proteome</keyword>
<dbReference type="CDD" id="cd06225">
    <property type="entry name" value="HAMP"/>
    <property type="match status" value="1"/>
</dbReference>
<dbReference type="InterPro" id="IPR004358">
    <property type="entry name" value="Sig_transdc_His_kin-like_C"/>
</dbReference>
<feature type="transmembrane region" description="Helical" evidence="9">
    <location>
        <begin position="419"/>
        <end position="439"/>
    </location>
</feature>
<dbReference type="Gene3D" id="3.40.50.2300">
    <property type="match status" value="1"/>
</dbReference>
<dbReference type="SMART" id="SM00388">
    <property type="entry name" value="HisKA"/>
    <property type="match status" value="1"/>
</dbReference>
<dbReference type="SUPFAM" id="SSF47384">
    <property type="entry name" value="Homodimeric domain of signal transducing histidine kinase"/>
    <property type="match status" value="1"/>
</dbReference>
<dbReference type="EMBL" id="CP121472">
    <property type="protein sequence ID" value="WPL17945.1"/>
    <property type="molecule type" value="Genomic_DNA"/>
</dbReference>
<dbReference type="InterPro" id="IPR001789">
    <property type="entry name" value="Sig_transdc_resp-reg_receiver"/>
</dbReference>
<dbReference type="PROSITE" id="PS50109">
    <property type="entry name" value="HIS_KIN"/>
    <property type="match status" value="1"/>
</dbReference>
<dbReference type="EC" id="2.7.13.3" evidence="3"/>
<comment type="catalytic activity">
    <reaction evidence="1">
        <text>ATP + protein L-histidine = ADP + protein N-phospho-L-histidine.</text>
        <dbReference type="EC" id="2.7.13.3"/>
    </reaction>
</comment>
<dbReference type="SMART" id="SM00448">
    <property type="entry name" value="REC"/>
    <property type="match status" value="1"/>
</dbReference>
<dbReference type="Gene3D" id="6.10.340.10">
    <property type="match status" value="1"/>
</dbReference>
<evidence type="ECO:0000256" key="1">
    <source>
        <dbReference type="ARBA" id="ARBA00000085"/>
    </source>
</evidence>
<feature type="domain" description="Response regulatory" evidence="11">
    <location>
        <begin position="797"/>
        <end position="912"/>
    </location>
</feature>
<dbReference type="Pfam" id="PF02518">
    <property type="entry name" value="HATPase_c"/>
    <property type="match status" value="1"/>
</dbReference>
<dbReference type="GO" id="GO:0004673">
    <property type="term" value="F:protein histidine kinase activity"/>
    <property type="evidence" value="ECO:0007669"/>
    <property type="project" value="UniProtKB-EC"/>
</dbReference>
<sequence>MKSLRIRLKTKLLIVLLLTALLPLASIGWFGYRSTLNISQIADRANQDIAELAVSDSSAALSAELETRLAALTARYAEDINEILGQVQADTLQLAAFAAYLYQHPDSLKRYAQPSTYSPAPQSKMFGAREPNQNSWLGVFGDAVDKEGRISKDTLAEVYLTEYMDIMFRAVAETNPYAVQIYINTAGQISRGMPFVDGAFKWVDATEQFANLPDVTAYDFYYLADSEHNPERGPAWTELYWDPAGLGWMVSSIAPVYRGDEHVAVIGIDITLERIVDGILNLQIEQTGFAFLLSEAGQAIAFPERAADFLQFRGSFQGQFKKNEAFAHSLTAVRDRPFQDIIAAMQRGERALTRYRDPASNETYLIAYHDIAVTGWSVGIVVPEAEIIAPALATERKIQASQALTAERLQARSDQLQRIFIWLLLGAVPVLALVAFLFARTISRPIQALDQGSRRVGAGELGHRIQVHSGDEIEALALTFNRMAEDLQTKLREIEDANRELRQLDQLKSKFISMASHELRTPLIAIQGYVDLIREGKGGPIAAEQRRMLDTVSRNATRLARIVAELLDVSRIEENKLVIEQAPVDLAPVIREIAEEQQSYLDSRGHQLQLELAPKLPLVTGDRDRLAQVVINLLGNAIKYTPDGGRILIRLHRADQELRLEVIDSGIGIKQEDIGKLFQRFSTLGDVTKHHTGKNAYLASGTGLGLSIVQGILQAHCGRIWVESEYGQGSNFQVALPIPAEPLSATPALEVASPEPQQSETKPPGGTSATRDAAFKVIQFEQSATSRLAPNQGERLTLLVVDDEPDVIEFTRDLLGENYNLLSAQTSATALREAIGKKPDLILLDAWIPGISGYDICRTLKNNSHTSATPIIIFTAATQKIDEERARAAGADGFVTKPFRRQQMIELIESFRENH</sequence>
<dbReference type="SUPFAM" id="SSF52172">
    <property type="entry name" value="CheY-like"/>
    <property type="match status" value="1"/>
</dbReference>
<keyword evidence="9" id="KW-1133">Transmembrane helix</keyword>
<dbReference type="Pfam" id="PF00512">
    <property type="entry name" value="HisKA"/>
    <property type="match status" value="1"/>
</dbReference>
<dbReference type="SUPFAM" id="SSF55874">
    <property type="entry name" value="ATPase domain of HSP90 chaperone/DNA topoisomerase II/histidine kinase"/>
    <property type="match status" value="1"/>
</dbReference>
<dbReference type="SUPFAM" id="SSF158472">
    <property type="entry name" value="HAMP domain-like"/>
    <property type="match status" value="1"/>
</dbReference>
<evidence type="ECO:0000313" key="13">
    <source>
        <dbReference type="EMBL" id="WPL17945.1"/>
    </source>
</evidence>
<keyword evidence="8" id="KW-0175">Coiled coil</keyword>
<keyword evidence="4 7" id="KW-0597">Phosphoprotein</keyword>
<dbReference type="CDD" id="cd12912">
    <property type="entry name" value="PDC2_MCP_like"/>
    <property type="match status" value="1"/>
</dbReference>
<dbReference type="InterPro" id="IPR036097">
    <property type="entry name" value="HisK_dim/P_sf"/>
</dbReference>
<dbReference type="PRINTS" id="PR00344">
    <property type="entry name" value="BCTRLSENSOR"/>
</dbReference>
<dbReference type="CDD" id="cd00082">
    <property type="entry name" value="HisKA"/>
    <property type="match status" value="1"/>
</dbReference>
<dbReference type="PANTHER" id="PTHR43547">
    <property type="entry name" value="TWO-COMPONENT HISTIDINE KINASE"/>
    <property type="match status" value="1"/>
</dbReference>
<feature type="domain" description="HAMP" evidence="12">
    <location>
        <begin position="440"/>
        <end position="492"/>
    </location>
</feature>
<dbReference type="Pfam" id="PF00072">
    <property type="entry name" value="Response_reg"/>
    <property type="match status" value="1"/>
</dbReference>
<evidence type="ECO:0000256" key="6">
    <source>
        <dbReference type="ARBA" id="ARBA00022777"/>
    </source>
</evidence>
<dbReference type="InterPro" id="IPR003660">
    <property type="entry name" value="HAMP_dom"/>
</dbReference>
<organism evidence="13 14">
    <name type="scientific">Thiorhodovibrio winogradskyi</name>
    <dbReference type="NCBI Taxonomy" id="77007"/>
    <lineage>
        <taxon>Bacteria</taxon>
        <taxon>Pseudomonadati</taxon>
        <taxon>Pseudomonadota</taxon>
        <taxon>Gammaproteobacteria</taxon>
        <taxon>Chromatiales</taxon>
        <taxon>Chromatiaceae</taxon>
        <taxon>Thiorhodovibrio</taxon>
    </lineage>
</organism>
<reference evidence="13 14" key="1">
    <citation type="journal article" date="2023" name="Microorganisms">
        <title>Thiorhodovibrio frisius and Trv. litoralis spp. nov., Two Novel Members from a Clade of Fastidious Purple Sulfur Bacteria That Exhibit Unique Red-Shifted Light-Harvesting Capabilities.</title>
        <authorList>
            <person name="Methner A."/>
            <person name="Kuzyk S.B."/>
            <person name="Petersen J."/>
            <person name="Bauer S."/>
            <person name="Brinkmann H."/>
            <person name="Sichau K."/>
            <person name="Wanner G."/>
            <person name="Wolf J."/>
            <person name="Neumann-Schaal M."/>
            <person name="Henke P."/>
            <person name="Tank M."/>
            <person name="Sproer C."/>
            <person name="Bunk B."/>
            <person name="Overmann J."/>
        </authorList>
    </citation>
    <scope>NUCLEOTIDE SEQUENCE [LARGE SCALE GENOMIC DNA]</scope>
    <source>
        <strain evidence="13 14">DSM 6702</strain>
    </source>
</reference>
<dbReference type="PROSITE" id="PS50110">
    <property type="entry name" value="RESPONSE_REGULATORY"/>
    <property type="match status" value="1"/>
</dbReference>
<feature type="modified residue" description="4-aspartylphosphate" evidence="7">
    <location>
        <position position="845"/>
    </location>
</feature>
<dbReference type="SMART" id="SM00387">
    <property type="entry name" value="HATPase_c"/>
    <property type="match status" value="1"/>
</dbReference>
<dbReference type="PROSITE" id="PS50885">
    <property type="entry name" value="HAMP"/>
    <property type="match status" value="1"/>
</dbReference>
<keyword evidence="5 13" id="KW-0808">Transferase</keyword>
<evidence type="ECO:0000259" key="11">
    <source>
        <dbReference type="PROSITE" id="PS50110"/>
    </source>
</evidence>
<dbReference type="Pfam" id="PF00672">
    <property type="entry name" value="HAMP"/>
    <property type="match status" value="1"/>
</dbReference>
<feature type="domain" description="Histidine kinase" evidence="10">
    <location>
        <begin position="514"/>
        <end position="740"/>
    </location>
</feature>
<dbReference type="InterPro" id="IPR036890">
    <property type="entry name" value="HATPase_C_sf"/>
</dbReference>
<feature type="coiled-coil region" evidence="8">
    <location>
        <begin position="480"/>
        <end position="507"/>
    </location>
</feature>
<evidence type="ECO:0000256" key="3">
    <source>
        <dbReference type="ARBA" id="ARBA00012438"/>
    </source>
</evidence>
<dbReference type="Gene3D" id="1.10.287.130">
    <property type="match status" value="1"/>
</dbReference>
<evidence type="ECO:0000256" key="7">
    <source>
        <dbReference type="PROSITE-ProRule" id="PRU00169"/>
    </source>
</evidence>
<evidence type="ECO:0000256" key="9">
    <source>
        <dbReference type="SAM" id="Phobius"/>
    </source>
</evidence>
<name>A0ABZ0SA93_9GAMM</name>
<comment type="subcellular location">
    <subcellularLocation>
        <location evidence="2">Membrane</location>
    </subcellularLocation>
</comment>
<dbReference type="Gene3D" id="3.30.565.10">
    <property type="entry name" value="Histidine kinase-like ATPase, C-terminal domain"/>
    <property type="match status" value="1"/>
</dbReference>
<evidence type="ECO:0000256" key="5">
    <source>
        <dbReference type="ARBA" id="ARBA00022679"/>
    </source>
</evidence>
<evidence type="ECO:0000256" key="8">
    <source>
        <dbReference type="SAM" id="Coils"/>
    </source>
</evidence>
<dbReference type="InterPro" id="IPR003594">
    <property type="entry name" value="HATPase_dom"/>
</dbReference>
<dbReference type="Proteomes" id="UP001432180">
    <property type="component" value="Chromosome"/>
</dbReference>
<dbReference type="RefSeq" id="WP_328983745.1">
    <property type="nucleotide sequence ID" value="NZ_CP121472.1"/>
</dbReference>
<gene>
    <name evidence="13" type="primary">phoR_1</name>
    <name evidence="13" type="ORF">Thiowin_02988</name>
</gene>
<evidence type="ECO:0000256" key="2">
    <source>
        <dbReference type="ARBA" id="ARBA00004370"/>
    </source>
</evidence>
<keyword evidence="9" id="KW-0812">Transmembrane</keyword>
<dbReference type="SMART" id="SM00304">
    <property type="entry name" value="HAMP"/>
    <property type="match status" value="1"/>
</dbReference>
<keyword evidence="6" id="KW-0418">Kinase</keyword>
<dbReference type="PANTHER" id="PTHR43547:SF2">
    <property type="entry name" value="HYBRID SIGNAL TRANSDUCTION HISTIDINE KINASE C"/>
    <property type="match status" value="1"/>
</dbReference>